<dbReference type="Pfam" id="PF05617">
    <property type="entry name" value="Prolamin_like"/>
    <property type="match status" value="1"/>
</dbReference>
<dbReference type="InterPro" id="IPR008502">
    <property type="entry name" value="Prolamin-like"/>
</dbReference>
<accession>A0ABQ7MZU3</accession>
<name>A0ABQ7MZU3_BRACM</name>
<protein>
    <recommendedName>
        <fullName evidence="3">Prolamin-like domain-containing protein</fullName>
    </recommendedName>
</protein>
<feature type="domain" description="Prolamin-like" evidence="3">
    <location>
        <begin position="53"/>
        <end position="112"/>
    </location>
</feature>
<evidence type="ECO:0000256" key="1">
    <source>
        <dbReference type="ARBA" id="ARBA00022729"/>
    </source>
</evidence>
<sequence length="211" mass="23988">MKNLTLFVAIILFSSCVTSQFLDPTNDEELQWSGYAKAPSATHKHIPHRELKECFSSYKMVTKCLMKTLSKNPTVGSECCATIKTLNENCKHTVFKTFRNPFVNNYVEKHCSSYNDDELQWSGYAHAPSAIHKHSLNQELKECFSSYKMVTKCLMKSLTEKPTVDSECCAMIKTLNENCKHTVNRSFRNPFVNNYVKKHCSSHDATAPSPA</sequence>
<dbReference type="PROSITE" id="PS51257">
    <property type="entry name" value="PROKAR_LIPOPROTEIN"/>
    <property type="match status" value="1"/>
</dbReference>
<dbReference type="EMBL" id="JADBGQ010000003">
    <property type="protein sequence ID" value="KAG5403330.1"/>
    <property type="molecule type" value="Genomic_DNA"/>
</dbReference>
<reference evidence="4 5" key="1">
    <citation type="submission" date="2021-03" db="EMBL/GenBank/DDBJ databases">
        <authorList>
            <person name="King G.J."/>
            <person name="Bancroft I."/>
            <person name="Baten A."/>
            <person name="Bloomfield J."/>
            <person name="Borpatragohain P."/>
            <person name="He Z."/>
            <person name="Irish N."/>
            <person name="Irwin J."/>
            <person name="Liu K."/>
            <person name="Mauleon R.P."/>
            <person name="Moore J."/>
            <person name="Morris R."/>
            <person name="Ostergaard L."/>
            <person name="Wang B."/>
            <person name="Wells R."/>
        </authorList>
    </citation>
    <scope>NUCLEOTIDE SEQUENCE [LARGE SCALE GENOMIC DNA]</scope>
    <source>
        <strain evidence="4">R-o-18</strain>
        <tissue evidence="4">Leaf</tissue>
    </source>
</reference>
<evidence type="ECO:0000313" key="5">
    <source>
        <dbReference type="Proteomes" id="UP000823674"/>
    </source>
</evidence>
<keyword evidence="5" id="KW-1185">Reference proteome</keyword>
<comment type="caution">
    <text evidence="4">The sequence shown here is derived from an EMBL/GenBank/DDBJ whole genome shotgun (WGS) entry which is preliminary data.</text>
</comment>
<dbReference type="Proteomes" id="UP000823674">
    <property type="component" value="Chromosome A03"/>
</dbReference>
<evidence type="ECO:0000259" key="3">
    <source>
        <dbReference type="Pfam" id="PF05617"/>
    </source>
</evidence>
<evidence type="ECO:0000313" key="4">
    <source>
        <dbReference type="EMBL" id="KAG5403330.1"/>
    </source>
</evidence>
<keyword evidence="1 2" id="KW-0732">Signal</keyword>
<feature type="signal peptide" evidence="2">
    <location>
        <begin position="1"/>
        <end position="19"/>
    </location>
</feature>
<dbReference type="PANTHER" id="PTHR31181:SF71">
    <property type="entry name" value="PROLAMIN-LIKE DOMAIN-CONTAINING PROTEIN"/>
    <property type="match status" value="1"/>
</dbReference>
<feature type="chain" id="PRO_5046653777" description="Prolamin-like domain-containing protein" evidence="2">
    <location>
        <begin position="20"/>
        <end position="211"/>
    </location>
</feature>
<gene>
    <name evidence="4" type="primary">A03p008560.1_BraROA</name>
    <name evidence="4" type="ORF">IGI04_009449</name>
</gene>
<proteinExistence type="predicted"/>
<dbReference type="PANTHER" id="PTHR31181">
    <property type="entry name" value="EGG CELL-SECRETED PROTEIN 1.4"/>
    <property type="match status" value="1"/>
</dbReference>
<organism evidence="4 5">
    <name type="scientific">Brassica rapa subsp. trilocularis</name>
    <dbReference type="NCBI Taxonomy" id="1813537"/>
    <lineage>
        <taxon>Eukaryota</taxon>
        <taxon>Viridiplantae</taxon>
        <taxon>Streptophyta</taxon>
        <taxon>Embryophyta</taxon>
        <taxon>Tracheophyta</taxon>
        <taxon>Spermatophyta</taxon>
        <taxon>Magnoliopsida</taxon>
        <taxon>eudicotyledons</taxon>
        <taxon>Gunneridae</taxon>
        <taxon>Pentapetalae</taxon>
        <taxon>rosids</taxon>
        <taxon>malvids</taxon>
        <taxon>Brassicales</taxon>
        <taxon>Brassicaceae</taxon>
        <taxon>Brassiceae</taxon>
        <taxon>Brassica</taxon>
    </lineage>
</organism>
<evidence type="ECO:0000256" key="2">
    <source>
        <dbReference type="SAM" id="SignalP"/>
    </source>
</evidence>